<dbReference type="PANTHER" id="PTHR46740:SF2">
    <property type="entry name" value="PROTEIN DYAD"/>
    <property type="match status" value="1"/>
</dbReference>
<dbReference type="GO" id="GO:0051177">
    <property type="term" value="P:meiotic sister chromatid cohesion"/>
    <property type="evidence" value="ECO:0007669"/>
    <property type="project" value="InterPro"/>
</dbReference>
<organism evidence="2 3">
    <name type="scientific">Trifolium medium</name>
    <dbReference type="NCBI Taxonomy" id="97028"/>
    <lineage>
        <taxon>Eukaryota</taxon>
        <taxon>Viridiplantae</taxon>
        <taxon>Streptophyta</taxon>
        <taxon>Embryophyta</taxon>
        <taxon>Tracheophyta</taxon>
        <taxon>Spermatophyta</taxon>
        <taxon>Magnoliopsida</taxon>
        <taxon>eudicotyledons</taxon>
        <taxon>Gunneridae</taxon>
        <taxon>Pentapetalae</taxon>
        <taxon>rosids</taxon>
        <taxon>fabids</taxon>
        <taxon>Fabales</taxon>
        <taxon>Fabaceae</taxon>
        <taxon>Papilionoideae</taxon>
        <taxon>50 kb inversion clade</taxon>
        <taxon>NPAAA clade</taxon>
        <taxon>Hologalegina</taxon>
        <taxon>IRL clade</taxon>
        <taxon>Trifolieae</taxon>
        <taxon>Trifolium</taxon>
    </lineage>
</organism>
<dbReference type="GO" id="GO:0007131">
    <property type="term" value="P:reciprocal meiotic recombination"/>
    <property type="evidence" value="ECO:0007669"/>
    <property type="project" value="InterPro"/>
</dbReference>
<keyword evidence="1" id="KW-0175">Coiled coil</keyword>
<reference evidence="2 3" key="1">
    <citation type="journal article" date="2018" name="Front. Plant Sci.">
        <title>Red Clover (Trifolium pratense) and Zigzag Clover (T. medium) - A Picture of Genomic Similarities and Differences.</title>
        <authorList>
            <person name="Dluhosova J."/>
            <person name="Istvanek J."/>
            <person name="Nedelnik J."/>
            <person name="Repkova J."/>
        </authorList>
    </citation>
    <scope>NUCLEOTIDE SEQUENCE [LARGE SCALE GENOMIC DNA]</scope>
    <source>
        <strain evidence="3">cv. 10/8</strain>
        <tissue evidence="2">Leaf</tissue>
    </source>
</reference>
<dbReference type="EMBL" id="LXQA010086540">
    <property type="protein sequence ID" value="MCI13023.1"/>
    <property type="molecule type" value="Genomic_DNA"/>
</dbReference>
<evidence type="ECO:0000256" key="1">
    <source>
        <dbReference type="SAM" id="Coils"/>
    </source>
</evidence>
<dbReference type="InterPro" id="IPR044221">
    <property type="entry name" value="DYAD/AMEIOTIC1"/>
</dbReference>
<feature type="coiled-coil region" evidence="1">
    <location>
        <begin position="41"/>
        <end position="68"/>
    </location>
</feature>
<proteinExistence type="predicted"/>
<dbReference type="PANTHER" id="PTHR46740">
    <property type="entry name" value="PROTEIN DYAD"/>
    <property type="match status" value="1"/>
</dbReference>
<evidence type="ECO:0000313" key="2">
    <source>
        <dbReference type="EMBL" id="MCI13023.1"/>
    </source>
</evidence>
<feature type="non-terminal residue" evidence="2">
    <location>
        <position position="1"/>
    </location>
</feature>
<comment type="caution">
    <text evidence="2">The sequence shown here is derived from an EMBL/GenBank/DDBJ whole genome shotgun (WGS) entry which is preliminary data.</text>
</comment>
<protein>
    <submittedName>
        <fullName evidence="2">Protein DYAD-like</fullName>
    </submittedName>
</protein>
<sequence>ESADLVDIRKEIGVQDPYWTPPPGWKPGDSISPDHVISNEIRMIKEEINKLKRDMQELASKKEEEALVTVATPSSCLSSLNCKDYGSQVSKQDIYVDLVHKKAKIEEQLREISLALNGME</sequence>
<accession>A0A392PLQ5</accession>
<name>A0A392PLQ5_9FABA</name>
<dbReference type="AlphaFoldDB" id="A0A392PLQ5"/>
<dbReference type="Proteomes" id="UP000265520">
    <property type="component" value="Unassembled WGS sequence"/>
</dbReference>
<keyword evidence="3" id="KW-1185">Reference proteome</keyword>
<feature type="non-terminal residue" evidence="2">
    <location>
        <position position="120"/>
    </location>
</feature>
<evidence type="ECO:0000313" key="3">
    <source>
        <dbReference type="Proteomes" id="UP000265520"/>
    </source>
</evidence>